<dbReference type="AlphaFoldDB" id="A0A2N6NK54"/>
<protein>
    <submittedName>
        <fullName evidence="2">Uncharacterized protein</fullName>
    </submittedName>
</protein>
<feature type="compositionally biased region" description="Basic and acidic residues" evidence="1">
    <location>
        <begin position="1"/>
        <end position="13"/>
    </location>
</feature>
<feature type="region of interest" description="Disordered" evidence="1">
    <location>
        <begin position="1"/>
        <end position="22"/>
    </location>
</feature>
<accession>A0A2N6NK54</accession>
<proteinExistence type="predicted"/>
<evidence type="ECO:0000313" key="2">
    <source>
        <dbReference type="EMBL" id="PMB67661.1"/>
    </source>
</evidence>
<comment type="caution">
    <text evidence="2">The sequence shown here is derived from an EMBL/GenBank/DDBJ whole genome shotgun (WGS) entry which is preliminary data.</text>
</comment>
<dbReference type="OMA" id="FRICAAH"/>
<name>A0A2N6NK54_BEABA</name>
<sequence>MGKSKLKIEHKLTGDPTSAAPTTTSAVAADPILGFKMRLLIHDFINVKKDANAARRINSTTHPHYISLPYFDQQQADAVEAAIVDTIPTVEHEHRRGQEHLAVLANIPSQQGQRFDLALEVFFQNFFDKRRASRDARPCRPHNLAPVYALLFGIDKKELDSPQFQSRIRKERIQSAKNNSKAMKTYFHLLASNIGLGGSSGHIGRKFSLTLGTTTT</sequence>
<reference evidence="2 3" key="1">
    <citation type="journal article" date="2016" name="Appl. Microbiol. Biotechnol.">
        <title>Characterization of T-DNA insertion mutants with decreased virulence in the entomopathogenic fungus Beauveria bassiana JEF-007.</title>
        <authorList>
            <person name="Kim S."/>
            <person name="Lee S.J."/>
            <person name="Nai Y.S."/>
            <person name="Yu J.S."/>
            <person name="Lee M.R."/>
            <person name="Yang Y.T."/>
            <person name="Kim J.S."/>
        </authorList>
    </citation>
    <scope>NUCLEOTIDE SEQUENCE [LARGE SCALE GENOMIC DNA]</scope>
    <source>
        <strain evidence="2 3">JEF-007</strain>
    </source>
</reference>
<dbReference type="EMBL" id="MRVG01000006">
    <property type="protein sequence ID" value="PMB67661.1"/>
    <property type="molecule type" value="Genomic_DNA"/>
</dbReference>
<evidence type="ECO:0000256" key="1">
    <source>
        <dbReference type="SAM" id="MobiDB-lite"/>
    </source>
</evidence>
<evidence type="ECO:0000313" key="3">
    <source>
        <dbReference type="Proteomes" id="UP000235728"/>
    </source>
</evidence>
<organism evidence="2 3">
    <name type="scientific">Beauveria bassiana</name>
    <name type="common">White muscardine disease fungus</name>
    <name type="synonym">Tritirachium shiotae</name>
    <dbReference type="NCBI Taxonomy" id="176275"/>
    <lineage>
        <taxon>Eukaryota</taxon>
        <taxon>Fungi</taxon>
        <taxon>Dikarya</taxon>
        <taxon>Ascomycota</taxon>
        <taxon>Pezizomycotina</taxon>
        <taxon>Sordariomycetes</taxon>
        <taxon>Hypocreomycetidae</taxon>
        <taxon>Hypocreales</taxon>
        <taxon>Cordycipitaceae</taxon>
        <taxon>Beauveria</taxon>
    </lineage>
</organism>
<gene>
    <name evidence="2" type="ORF">BM221_005829</name>
</gene>
<dbReference type="Proteomes" id="UP000235728">
    <property type="component" value="Unassembled WGS sequence"/>
</dbReference>